<accession>A0A941D4Y6</accession>
<evidence type="ECO:0000256" key="2">
    <source>
        <dbReference type="ARBA" id="ARBA00022475"/>
    </source>
</evidence>
<name>A0A941D4Y6_9CAUL</name>
<proteinExistence type="inferred from homology"/>
<evidence type="ECO:0000313" key="11">
    <source>
        <dbReference type="Proteomes" id="UP000622580"/>
    </source>
</evidence>
<evidence type="ECO:0000256" key="8">
    <source>
        <dbReference type="RuleBase" id="RU364083"/>
    </source>
</evidence>
<dbReference type="AlphaFoldDB" id="A0A941D4Y6"/>
<evidence type="ECO:0000256" key="5">
    <source>
        <dbReference type="ARBA" id="ARBA00022840"/>
    </source>
</evidence>
<keyword evidence="4 8" id="KW-0547">Nucleotide-binding</keyword>
<evidence type="ECO:0000256" key="3">
    <source>
        <dbReference type="ARBA" id="ARBA00022519"/>
    </source>
</evidence>
<dbReference type="InterPro" id="IPR013611">
    <property type="entry name" value="Transp-assoc_OB_typ2"/>
</dbReference>
<dbReference type="GO" id="GO:0016887">
    <property type="term" value="F:ATP hydrolysis activity"/>
    <property type="evidence" value="ECO:0007669"/>
    <property type="project" value="InterPro"/>
</dbReference>
<dbReference type="GO" id="GO:0015847">
    <property type="term" value="P:putrescine transport"/>
    <property type="evidence" value="ECO:0007669"/>
    <property type="project" value="UniProtKB-ARBA"/>
</dbReference>
<dbReference type="InterPro" id="IPR003439">
    <property type="entry name" value="ABC_transporter-like_ATP-bd"/>
</dbReference>
<dbReference type="GO" id="GO:0043190">
    <property type="term" value="C:ATP-binding cassette (ABC) transporter complex"/>
    <property type="evidence" value="ECO:0007669"/>
    <property type="project" value="InterPro"/>
</dbReference>
<keyword evidence="1 8" id="KW-0813">Transport</keyword>
<dbReference type="InterPro" id="IPR017871">
    <property type="entry name" value="ABC_transporter-like_CS"/>
</dbReference>
<dbReference type="GO" id="GO:0005524">
    <property type="term" value="F:ATP binding"/>
    <property type="evidence" value="ECO:0007669"/>
    <property type="project" value="UniProtKB-KW"/>
</dbReference>
<keyword evidence="2 8" id="KW-1003">Cell membrane</keyword>
<dbReference type="Gene3D" id="3.40.50.300">
    <property type="entry name" value="P-loop containing nucleotide triphosphate hydrolases"/>
    <property type="match status" value="1"/>
</dbReference>
<dbReference type="EMBL" id="JAGSGD010000001">
    <property type="protein sequence ID" value="MBR7620288.1"/>
    <property type="molecule type" value="Genomic_DNA"/>
</dbReference>
<dbReference type="SUPFAM" id="SSF50331">
    <property type="entry name" value="MOP-like"/>
    <property type="match status" value="1"/>
</dbReference>
<dbReference type="RefSeq" id="WP_215341004.1">
    <property type="nucleotide sequence ID" value="NZ_JAGSGD010000001.1"/>
</dbReference>
<dbReference type="PANTHER" id="PTHR42781:SF5">
    <property type="entry name" value="PUTRESCINE TRANSPORT ATP-BINDING PROTEIN POTG"/>
    <property type="match status" value="1"/>
</dbReference>
<evidence type="ECO:0000256" key="1">
    <source>
        <dbReference type="ARBA" id="ARBA00022448"/>
    </source>
</evidence>
<comment type="catalytic activity">
    <reaction evidence="8">
        <text>ATP + H2O + polyamine-[polyamine-binding protein]Side 1 = ADP + phosphate + polyamineSide 2 + [polyamine-binding protein]Side 1.</text>
        <dbReference type="EC" id="7.6.2.11"/>
    </reaction>
</comment>
<keyword evidence="11" id="KW-1185">Reference proteome</keyword>
<dbReference type="InterPro" id="IPR008995">
    <property type="entry name" value="Mo/tungstate-bd_C_term_dom"/>
</dbReference>
<sequence>MTTTRRPRLNIGAVRSSFAPWTDPTQQPLVRFEGVTKRFGTETAVNDVSLSIYESEFFALLGPSGCGKTTLMRLLAGFETPDTGRITLAGQDLAGMPPHQRPVNMMFQSYALFPHLSVEQNIAFGLKQQGMSKGQIADRVLEMLELVSLEGLARRRPNQLSGGQRQRVALARAIAPNPKMLLLDEPLAALDKKLREETQFELIALQQRLGMTFLIVTHDQEEAMVTADRIAVMREGQIVQIGRPAEVYETPNSRYVADFIGDVNLFEGAITAADGKVVKMTTADCAAGFEALEDDALPVGSAAWLGVRPEKIQLHLDPPKEGPNRLAGKVADYGYLGDWTTYVVELESGRTVRAARANSSRLVARPIACDDPVWLTFAPDAAVVLTR</sequence>
<dbReference type="Proteomes" id="UP000622580">
    <property type="component" value="Unassembled WGS sequence"/>
</dbReference>
<organism evidence="10 11">
    <name type="scientific">Phenylobacterium glaciei</name>
    <dbReference type="NCBI Taxonomy" id="2803784"/>
    <lineage>
        <taxon>Bacteria</taxon>
        <taxon>Pseudomonadati</taxon>
        <taxon>Pseudomonadota</taxon>
        <taxon>Alphaproteobacteria</taxon>
        <taxon>Caulobacterales</taxon>
        <taxon>Caulobacteraceae</taxon>
        <taxon>Phenylobacterium</taxon>
    </lineage>
</organism>
<dbReference type="PROSITE" id="PS00211">
    <property type="entry name" value="ABC_TRANSPORTER_1"/>
    <property type="match status" value="1"/>
</dbReference>
<dbReference type="GO" id="GO:0015417">
    <property type="term" value="F:ABC-type polyamine transporter activity"/>
    <property type="evidence" value="ECO:0007669"/>
    <property type="project" value="UniProtKB-EC"/>
</dbReference>
<dbReference type="NCBIfam" id="TIGR01187">
    <property type="entry name" value="potA"/>
    <property type="match status" value="1"/>
</dbReference>
<dbReference type="EC" id="7.6.2.11" evidence="8"/>
<reference evidence="10" key="1">
    <citation type="submission" date="2021-04" db="EMBL/GenBank/DDBJ databases">
        <title>Draft genome assembly of strain Phenylobacterium sp. 20VBR1 using MiniION and Illumina platforms.</title>
        <authorList>
            <person name="Thomas F.A."/>
            <person name="Krishnan K.P."/>
            <person name="Sinha R.K."/>
        </authorList>
    </citation>
    <scope>NUCLEOTIDE SEQUENCE</scope>
    <source>
        <strain evidence="10">20VBR1</strain>
    </source>
</reference>
<dbReference type="PANTHER" id="PTHR42781">
    <property type="entry name" value="SPERMIDINE/PUTRESCINE IMPORT ATP-BINDING PROTEIN POTA"/>
    <property type="match status" value="1"/>
</dbReference>
<dbReference type="InterPro" id="IPR027417">
    <property type="entry name" value="P-loop_NTPase"/>
</dbReference>
<dbReference type="InterPro" id="IPR050093">
    <property type="entry name" value="ABC_SmlMolc_Importer"/>
</dbReference>
<dbReference type="Gene3D" id="2.40.50.100">
    <property type="match status" value="1"/>
</dbReference>
<dbReference type="SMART" id="SM00382">
    <property type="entry name" value="AAA"/>
    <property type="match status" value="1"/>
</dbReference>
<comment type="function">
    <text evidence="8">Part of the ABC transporter complex PotABCD involved in spermidine/putrescine import. Responsible for energy coupling to the transport system.</text>
</comment>
<comment type="caution">
    <text evidence="10">The sequence shown here is derived from an EMBL/GenBank/DDBJ whole genome shotgun (WGS) entry which is preliminary data.</text>
</comment>
<evidence type="ECO:0000256" key="7">
    <source>
        <dbReference type="ARBA" id="ARBA00023136"/>
    </source>
</evidence>
<evidence type="ECO:0000313" key="10">
    <source>
        <dbReference type="EMBL" id="MBR7620288.1"/>
    </source>
</evidence>
<gene>
    <name evidence="8" type="primary">potA</name>
    <name evidence="10" type="ORF">JKL49_12910</name>
</gene>
<evidence type="ECO:0000256" key="4">
    <source>
        <dbReference type="ARBA" id="ARBA00022741"/>
    </source>
</evidence>
<keyword evidence="3" id="KW-0997">Cell inner membrane</keyword>
<evidence type="ECO:0000256" key="6">
    <source>
        <dbReference type="ARBA" id="ARBA00022967"/>
    </source>
</evidence>
<dbReference type="Pfam" id="PF08402">
    <property type="entry name" value="TOBE_2"/>
    <property type="match status" value="1"/>
</dbReference>
<keyword evidence="7 8" id="KW-0472">Membrane</keyword>
<protein>
    <recommendedName>
        <fullName evidence="8">Spermidine/putrescine import ATP-binding protein PotA</fullName>
        <ecNumber evidence="8">7.6.2.11</ecNumber>
    </recommendedName>
</protein>
<dbReference type="InterPro" id="IPR005893">
    <property type="entry name" value="PotA-like"/>
</dbReference>
<evidence type="ECO:0000259" key="9">
    <source>
        <dbReference type="PROSITE" id="PS50893"/>
    </source>
</evidence>
<keyword evidence="6 8" id="KW-1278">Translocase</keyword>
<dbReference type="SUPFAM" id="SSF52540">
    <property type="entry name" value="P-loop containing nucleoside triphosphate hydrolases"/>
    <property type="match status" value="1"/>
</dbReference>
<dbReference type="FunFam" id="3.40.50.300:FF:000133">
    <property type="entry name" value="Spermidine/putrescine import ATP-binding protein PotA"/>
    <property type="match status" value="1"/>
</dbReference>
<comment type="similarity">
    <text evidence="8">Belongs to the ABC transporter superfamily. Spermidine/putrescine importer (TC 3.A.1.11.1) family.</text>
</comment>
<dbReference type="Pfam" id="PF00005">
    <property type="entry name" value="ABC_tran"/>
    <property type="match status" value="1"/>
</dbReference>
<dbReference type="PROSITE" id="PS50893">
    <property type="entry name" value="ABC_TRANSPORTER_2"/>
    <property type="match status" value="1"/>
</dbReference>
<comment type="subunit">
    <text evidence="8">The complex is composed of two ATP-binding proteins (PotA), two transmembrane proteins (PotB and PotC) and a solute-binding protein (PotD).</text>
</comment>
<keyword evidence="5 8" id="KW-0067">ATP-binding</keyword>
<feature type="domain" description="ABC transporter" evidence="9">
    <location>
        <begin position="30"/>
        <end position="260"/>
    </location>
</feature>
<dbReference type="InterPro" id="IPR003593">
    <property type="entry name" value="AAA+_ATPase"/>
</dbReference>